<gene>
    <name evidence="9" type="ORF">OEG84_01815</name>
</gene>
<dbReference type="PANTHER" id="PTHR34582">
    <property type="entry name" value="UPF0702 TRANSMEMBRANE PROTEIN YCAP"/>
    <property type="match status" value="1"/>
</dbReference>
<dbReference type="EMBL" id="JAOVZR010000001">
    <property type="protein sequence ID" value="MCY0146487.1"/>
    <property type="molecule type" value="Genomic_DNA"/>
</dbReference>
<dbReference type="Pfam" id="PF04239">
    <property type="entry name" value="DUF421"/>
    <property type="match status" value="1"/>
</dbReference>
<evidence type="ECO:0000256" key="6">
    <source>
        <dbReference type="ARBA" id="ARBA00023136"/>
    </source>
</evidence>
<organism evidence="9 10">
    <name type="scientific">Hoeflea algicola</name>
    <dbReference type="NCBI Taxonomy" id="2983763"/>
    <lineage>
        <taxon>Bacteria</taxon>
        <taxon>Pseudomonadati</taxon>
        <taxon>Pseudomonadota</taxon>
        <taxon>Alphaproteobacteria</taxon>
        <taxon>Hyphomicrobiales</taxon>
        <taxon>Rhizobiaceae</taxon>
        <taxon>Hoeflea</taxon>
    </lineage>
</organism>
<keyword evidence="10" id="KW-1185">Reference proteome</keyword>
<keyword evidence="6 7" id="KW-0472">Membrane</keyword>
<evidence type="ECO:0000256" key="4">
    <source>
        <dbReference type="ARBA" id="ARBA00022692"/>
    </source>
</evidence>
<sequence length="187" mass="20518">MEPPITPFDLTRMFVGDQPPLFFLEILVRTVLIYGYTFLLVRWVGGRSIAQLSVVEFILVIALGSAVGDPFFYPDVPILHALTAITVVVLINKGLDFLILRSSSVQRKIDGVPVLVVKDGRLLDHNARNRGIGEAEIYEQLRMSGISDLGQVSEAYLETSGKLSVFKADIPISTQPIVPPPETGNQA</sequence>
<name>A0ABT3Z3Z7_9HYPH</name>
<feature type="transmembrane region" description="Helical" evidence="7">
    <location>
        <begin position="78"/>
        <end position="100"/>
    </location>
</feature>
<evidence type="ECO:0000259" key="8">
    <source>
        <dbReference type="Pfam" id="PF04239"/>
    </source>
</evidence>
<dbReference type="PANTHER" id="PTHR34582:SF6">
    <property type="entry name" value="UPF0702 TRANSMEMBRANE PROTEIN YCAP"/>
    <property type="match status" value="1"/>
</dbReference>
<reference evidence="9" key="1">
    <citation type="submission" date="2022-10" db="EMBL/GenBank/DDBJ databases">
        <title>Hoeflea sp. G2-23, isolated from marine algae.</title>
        <authorList>
            <person name="Kristyanto S."/>
            <person name="Kim J.M."/>
            <person name="Jeon C.O."/>
        </authorList>
    </citation>
    <scope>NUCLEOTIDE SEQUENCE</scope>
    <source>
        <strain evidence="9">G2-23</strain>
    </source>
</reference>
<keyword evidence="5 7" id="KW-1133">Transmembrane helix</keyword>
<keyword evidence="4 7" id="KW-0812">Transmembrane</keyword>
<dbReference type="InterPro" id="IPR023090">
    <property type="entry name" value="UPF0702_alpha/beta_dom_sf"/>
</dbReference>
<evidence type="ECO:0000256" key="5">
    <source>
        <dbReference type="ARBA" id="ARBA00022989"/>
    </source>
</evidence>
<dbReference type="InterPro" id="IPR007353">
    <property type="entry name" value="DUF421"/>
</dbReference>
<evidence type="ECO:0000313" key="9">
    <source>
        <dbReference type="EMBL" id="MCY0146487.1"/>
    </source>
</evidence>
<evidence type="ECO:0000313" key="10">
    <source>
        <dbReference type="Proteomes" id="UP001073227"/>
    </source>
</evidence>
<evidence type="ECO:0000256" key="3">
    <source>
        <dbReference type="ARBA" id="ARBA00022475"/>
    </source>
</evidence>
<evidence type="ECO:0000256" key="2">
    <source>
        <dbReference type="ARBA" id="ARBA00006448"/>
    </source>
</evidence>
<feature type="domain" description="YetF C-terminal" evidence="8">
    <location>
        <begin position="101"/>
        <end position="169"/>
    </location>
</feature>
<accession>A0ABT3Z3Z7</accession>
<comment type="similarity">
    <text evidence="2">Belongs to the UPF0702 family.</text>
</comment>
<keyword evidence="3" id="KW-1003">Cell membrane</keyword>
<dbReference type="RefSeq" id="WP_267652154.1">
    <property type="nucleotide sequence ID" value="NZ_JAOVZR010000001.1"/>
</dbReference>
<dbReference type="Gene3D" id="3.30.240.20">
    <property type="entry name" value="bsu07140 like domains"/>
    <property type="match status" value="1"/>
</dbReference>
<evidence type="ECO:0000256" key="1">
    <source>
        <dbReference type="ARBA" id="ARBA00004651"/>
    </source>
</evidence>
<comment type="subcellular location">
    <subcellularLocation>
        <location evidence="1">Cell membrane</location>
        <topology evidence="1">Multi-pass membrane protein</topology>
    </subcellularLocation>
</comment>
<evidence type="ECO:0000256" key="7">
    <source>
        <dbReference type="SAM" id="Phobius"/>
    </source>
</evidence>
<protein>
    <submittedName>
        <fullName evidence="9">DUF421 domain-containing protein</fullName>
    </submittedName>
</protein>
<dbReference type="Proteomes" id="UP001073227">
    <property type="component" value="Unassembled WGS sequence"/>
</dbReference>
<feature type="transmembrane region" description="Helical" evidence="7">
    <location>
        <begin position="20"/>
        <end position="41"/>
    </location>
</feature>
<comment type="caution">
    <text evidence="9">The sequence shown here is derived from an EMBL/GenBank/DDBJ whole genome shotgun (WGS) entry which is preliminary data.</text>
</comment>
<feature type="transmembrane region" description="Helical" evidence="7">
    <location>
        <begin position="53"/>
        <end position="72"/>
    </location>
</feature>
<proteinExistence type="inferred from homology"/>